<dbReference type="EMBL" id="MT142272">
    <property type="protein sequence ID" value="QJA77256.1"/>
    <property type="molecule type" value="Genomic_DNA"/>
</dbReference>
<name>A0A6M3K4A6_9ZZZZ</name>
<evidence type="ECO:0000313" key="1">
    <source>
        <dbReference type="EMBL" id="QJA77256.1"/>
    </source>
</evidence>
<protein>
    <submittedName>
        <fullName evidence="1">Uncharacterized protein</fullName>
    </submittedName>
</protein>
<dbReference type="SUPFAM" id="SSF58104">
    <property type="entry name" value="Methyl-accepting chemotaxis protein (MCP) signaling domain"/>
    <property type="match status" value="1"/>
</dbReference>
<dbReference type="AlphaFoldDB" id="A0A6M3K4A6"/>
<reference evidence="1" key="1">
    <citation type="submission" date="2020-03" db="EMBL/GenBank/DDBJ databases">
        <title>The deep terrestrial virosphere.</title>
        <authorList>
            <person name="Holmfeldt K."/>
            <person name="Nilsson E."/>
            <person name="Simone D."/>
            <person name="Lopez-Fernandez M."/>
            <person name="Wu X."/>
            <person name="de Brujin I."/>
            <person name="Lundin D."/>
            <person name="Andersson A."/>
            <person name="Bertilsson S."/>
            <person name="Dopson M."/>
        </authorList>
    </citation>
    <scope>NUCLEOTIDE SEQUENCE</scope>
    <source>
        <strain evidence="1">MM415A01346</strain>
    </source>
</reference>
<gene>
    <name evidence="1" type="ORF">MM415A01346_0012</name>
</gene>
<sequence>MAIELDLTVDDKGSETVARAANNMTQSLGRMSAMTSSLSSGFSRISSRVGSIVSNMFTWQKVMTGIGSLVGAGYLAKQAIDLGLNAENAGMLRERTDELSTSWRGFLGKIGEYVAASPEVRQGLKDMSNLVGDWGKALTNNKDVIDDWVKFARESVKSVGDMITSAINAIADFSRNAPIGKMSEAQVSKQLGDMLGGKYDWSQYMTGGTPTTSAQNWAQQYPSNSVTNNVIINEKVSRSDAQAIIREMERSAYRDTPNYDELENMP</sequence>
<proteinExistence type="predicted"/>
<organism evidence="1">
    <name type="scientific">viral metagenome</name>
    <dbReference type="NCBI Taxonomy" id="1070528"/>
    <lineage>
        <taxon>unclassified sequences</taxon>
        <taxon>metagenomes</taxon>
        <taxon>organismal metagenomes</taxon>
    </lineage>
</organism>
<accession>A0A6M3K4A6</accession>